<organism evidence="1 2">
    <name type="scientific">Aphis glycines</name>
    <name type="common">Soybean aphid</name>
    <dbReference type="NCBI Taxonomy" id="307491"/>
    <lineage>
        <taxon>Eukaryota</taxon>
        <taxon>Metazoa</taxon>
        <taxon>Ecdysozoa</taxon>
        <taxon>Arthropoda</taxon>
        <taxon>Hexapoda</taxon>
        <taxon>Insecta</taxon>
        <taxon>Pterygota</taxon>
        <taxon>Neoptera</taxon>
        <taxon>Paraneoptera</taxon>
        <taxon>Hemiptera</taxon>
        <taxon>Sternorrhyncha</taxon>
        <taxon>Aphidomorpha</taxon>
        <taxon>Aphidoidea</taxon>
        <taxon>Aphididae</taxon>
        <taxon>Aphidini</taxon>
        <taxon>Aphis</taxon>
        <taxon>Aphis</taxon>
    </lineage>
</organism>
<dbReference type="Proteomes" id="UP000475862">
    <property type="component" value="Unassembled WGS sequence"/>
</dbReference>
<reference evidence="1 2" key="1">
    <citation type="submission" date="2019-08" db="EMBL/GenBank/DDBJ databases">
        <title>The genome of the soybean aphid Biotype 1, its phylome, world population structure and adaptation to the North American continent.</title>
        <authorList>
            <person name="Giordano R."/>
            <person name="Donthu R.K."/>
            <person name="Hernandez A.G."/>
            <person name="Wright C.L."/>
            <person name="Zimin A.V."/>
        </authorList>
    </citation>
    <scope>NUCLEOTIDE SEQUENCE [LARGE SCALE GENOMIC DNA]</scope>
    <source>
        <tissue evidence="1">Whole aphids</tissue>
    </source>
</reference>
<comment type="caution">
    <text evidence="1">The sequence shown here is derived from an EMBL/GenBank/DDBJ whole genome shotgun (WGS) entry which is preliminary data.</text>
</comment>
<sequence>MSYSASLSMQKVSSVFSTNWCTDSVELYGSTTVVPIPEPVPPPNEWRLRCNVLWPNYCLHRIVRKQSCPVEIIDRMGRTSQSPWCRVPNPQELLEEHTYRLQAQLSKPNYVVNKNVYQVLQCNFILDFDSKTNRRVLIKLLKKSIIKLHKCPTSKPQKDYVIIVVPNKSKYQTILSMLNKKCGYIVMSLKSTGAKLPNQSKSRFGACKTLLKSIQNHLTDLRIYYLSPSTQIHAPPSKSPHRQTYSCNSDRINTMTYCRRLPFTSRGNSGKLRMVHKNQHGFIPLEVKYYLSVVCVYQLFWLPFTLTQIVSKQIGFS</sequence>
<dbReference type="EMBL" id="VYZN01000019">
    <property type="protein sequence ID" value="KAE9536952.1"/>
    <property type="molecule type" value="Genomic_DNA"/>
</dbReference>
<keyword evidence="2" id="KW-1185">Reference proteome</keyword>
<name>A0A6G0TQN1_APHGL</name>
<evidence type="ECO:0000313" key="1">
    <source>
        <dbReference type="EMBL" id="KAE9536952.1"/>
    </source>
</evidence>
<proteinExistence type="predicted"/>
<accession>A0A6G0TQN1</accession>
<dbReference type="AlphaFoldDB" id="A0A6G0TQN1"/>
<gene>
    <name evidence="1" type="ORF">AGLY_006759</name>
</gene>
<protein>
    <submittedName>
        <fullName evidence="1">Uncharacterized protein</fullName>
    </submittedName>
</protein>
<evidence type="ECO:0000313" key="2">
    <source>
        <dbReference type="Proteomes" id="UP000475862"/>
    </source>
</evidence>